<dbReference type="AlphaFoldDB" id="A0A285HRS3"/>
<evidence type="ECO:0000256" key="3">
    <source>
        <dbReference type="ARBA" id="ARBA00022448"/>
    </source>
</evidence>
<dbReference type="InterPro" id="IPR003423">
    <property type="entry name" value="OMP_efflux"/>
</dbReference>
<reference evidence="11" key="1">
    <citation type="submission" date="2017-09" db="EMBL/GenBank/DDBJ databases">
        <authorList>
            <person name="Varghese N."/>
            <person name="Submissions S."/>
        </authorList>
    </citation>
    <scope>NUCLEOTIDE SEQUENCE [LARGE SCALE GENOMIC DNA]</scope>
    <source>
        <strain evidence="11">MSL47</strain>
    </source>
</reference>
<evidence type="ECO:0000313" key="10">
    <source>
        <dbReference type="EMBL" id="SNY38394.1"/>
    </source>
</evidence>
<dbReference type="Gene3D" id="1.20.1600.10">
    <property type="entry name" value="Outer membrane efflux proteins (OEP)"/>
    <property type="match status" value="1"/>
</dbReference>
<comment type="similarity">
    <text evidence="2">Belongs to the outer membrane factor (OMF) (TC 1.B.17) family.</text>
</comment>
<keyword evidence="7" id="KW-0998">Cell outer membrane</keyword>
<keyword evidence="5" id="KW-0812">Transmembrane</keyword>
<evidence type="ECO:0000256" key="1">
    <source>
        <dbReference type="ARBA" id="ARBA00004442"/>
    </source>
</evidence>
<evidence type="ECO:0000256" key="4">
    <source>
        <dbReference type="ARBA" id="ARBA00022452"/>
    </source>
</evidence>
<dbReference type="SUPFAM" id="SSF56954">
    <property type="entry name" value="Outer membrane efflux proteins (OEP)"/>
    <property type="match status" value="1"/>
</dbReference>
<keyword evidence="9" id="KW-0732">Signal</keyword>
<accession>A0A285HRS3</accession>
<gene>
    <name evidence="10" type="ORF">SAMN06265827_12359</name>
</gene>
<feature type="signal peptide" evidence="9">
    <location>
        <begin position="1"/>
        <end position="22"/>
    </location>
</feature>
<comment type="subcellular location">
    <subcellularLocation>
        <location evidence="1">Cell outer membrane</location>
    </subcellularLocation>
</comment>
<dbReference type="GO" id="GO:0009279">
    <property type="term" value="C:cell outer membrane"/>
    <property type="evidence" value="ECO:0007669"/>
    <property type="project" value="UniProtKB-SubCell"/>
</dbReference>
<dbReference type="GO" id="GO:0015288">
    <property type="term" value="F:porin activity"/>
    <property type="evidence" value="ECO:0007669"/>
    <property type="project" value="TreeGrafter"/>
</dbReference>
<keyword evidence="3" id="KW-0813">Transport</keyword>
<dbReference type="OrthoDB" id="2112995at2"/>
<dbReference type="PANTHER" id="PTHR30026">
    <property type="entry name" value="OUTER MEMBRANE PROTEIN TOLC"/>
    <property type="match status" value="1"/>
</dbReference>
<name>A0A285HRS3_9FIRM</name>
<evidence type="ECO:0000256" key="5">
    <source>
        <dbReference type="ARBA" id="ARBA00022692"/>
    </source>
</evidence>
<protein>
    <submittedName>
        <fullName evidence="10">Outer membrane protein TolC</fullName>
    </submittedName>
</protein>
<evidence type="ECO:0000256" key="6">
    <source>
        <dbReference type="ARBA" id="ARBA00023136"/>
    </source>
</evidence>
<feature type="coiled-coil region" evidence="8">
    <location>
        <begin position="318"/>
        <end position="377"/>
    </location>
</feature>
<dbReference type="GO" id="GO:1990281">
    <property type="term" value="C:efflux pump complex"/>
    <property type="evidence" value="ECO:0007669"/>
    <property type="project" value="TreeGrafter"/>
</dbReference>
<evidence type="ECO:0000313" key="11">
    <source>
        <dbReference type="Proteomes" id="UP000219573"/>
    </source>
</evidence>
<keyword evidence="6" id="KW-0472">Membrane</keyword>
<feature type="chain" id="PRO_5012357354" evidence="9">
    <location>
        <begin position="23"/>
        <end position="427"/>
    </location>
</feature>
<dbReference type="GO" id="GO:0015562">
    <property type="term" value="F:efflux transmembrane transporter activity"/>
    <property type="evidence" value="ECO:0007669"/>
    <property type="project" value="InterPro"/>
</dbReference>
<keyword evidence="11" id="KW-1185">Reference proteome</keyword>
<dbReference type="EMBL" id="OBDZ01000023">
    <property type="protein sequence ID" value="SNY38394.1"/>
    <property type="molecule type" value="Genomic_DNA"/>
</dbReference>
<dbReference type="Proteomes" id="UP000219573">
    <property type="component" value="Unassembled WGS sequence"/>
</dbReference>
<organism evidence="10 11">
    <name type="scientific">Orenia metallireducens</name>
    <dbReference type="NCBI Taxonomy" id="1413210"/>
    <lineage>
        <taxon>Bacteria</taxon>
        <taxon>Bacillati</taxon>
        <taxon>Bacillota</taxon>
        <taxon>Clostridia</taxon>
        <taxon>Halanaerobiales</taxon>
        <taxon>Halobacteroidaceae</taxon>
        <taxon>Orenia</taxon>
    </lineage>
</organism>
<proteinExistence type="inferred from homology"/>
<evidence type="ECO:0000256" key="2">
    <source>
        <dbReference type="ARBA" id="ARBA00007613"/>
    </source>
</evidence>
<dbReference type="Pfam" id="PF02321">
    <property type="entry name" value="OEP"/>
    <property type="match status" value="2"/>
</dbReference>
<evidence type="ECO:0000256" key="9">
    <source>
        <dbReference type="SAM" id="SignalP"/>
    </source>
</evidence>
<evidence type="ECO:0000256" key="8">
    <source>
        <dbReference type="SAM" id="Coils"/>
    </source>
</evidence>
<dbReference type="RefSeq" id="WP_097018800.1">
    <property type="nucleotide sequence ID" value="NZ_OBDZ01000023.1"/>
</dbReference>
<sequence length="427" mass="48908">MKSKIYIITIICLLLSAVTVYAAESDQKTVLSKEEVIELAYKNNPDIIKLEKDLEIAKEGLKGVKASFYPKISLNSIYTLNSDQQLSTMSKDSYTFDLGLQQPLFMGGQLVAGYEQVKKNFEMTKLQLEDKRQEIRNQVLNQYYQILQSKKMVEVNQQNISTIKRYLEIARIKKEVGILTNTDVLRSQIDLNKGKQSLLQIENSLKLSKLRLKNDLGIGKDVELILDDELTWQEINLTEAEVREYAFANRFDLQQLELREDVLELEVDKAKGAKYPTLNLSSNYSTMGDSLKFDDGNFKVSLMLSYDIFDGGAKDSKVKQAKKELEKFNITEEQTLNNIGLAIQESLLKVSEAREYIELAELSLTQAKENLRQNEIQYQEGLLSSFYVLEAQSTFKQAQTEYYKAIYNYNLAVANLERVMGRDIVTS</sequence>
<keyword evidence="4" id="KW-1134">Transmembrane beta strand</keyword>
<dbReference type="InterPro" id="IPR051906">
    <property type="entry name" value="TolC-like"/>
</dbReference>
<dbReference type="PANTHER" id="PTHR30026:SF20">
    <property type="entry name" value="OUTER MEMBRANE PROTEIN TOLC"/>
    <property type="match status" value="1"/>
</dbReference>
<evidence type="ECO:0000256" key="7">
    <source>
        <dbReference type="ARBA" id="ARBA00023237"/>
    </source>
</evidence>
<keyword evidence="8" id="KW-0175">Coiled coil</keyword>